<sequence>MIKSVAIIGAGAAGAIAASAFKAENYFDRIRVFERRETAGGTWIYDTEPLPAFLVRPGKLAGDIDPPLKIPDLDMKSPQTTPHDDQERYSQTPIYSSLTTNVPDIAMSFSDERFAYGPFAPHYVARQYIENYFSRHKTDSFLVLNTTLEDLSRLPPTEEDGLDRWRLTLRKFDAVRHVDVWWQEEFDAIVLANGHYSVPYVPFVKGLEEYTAKFPGRIVHSKLYRAPLIYSFKRVLVVGNSASGHDVTNELVSAARLPVYQSRRSPSRWDGDTPPPGIEWKPVIREYMADTGTIVFEDGSHLDDIDTVIYCTGYQPSFPFWNEAANGRPLWDYAAGKLIKGYWHTFFQDFQSLAVVGMPRVLTFRSFEYQAIALARLWSGRNTVMLPAVEEQEIWERERAARKKAQGKKFHDIPWDDGETLEWLGGLFEIAGLGTLKGEGRIPPALDKELIWAVEHLKKYPEPGKGRVKEGDKKTYKETKDSGWVVVEREHRDTLSFI</sequence>
<reference evidence="7" key="1">
    <citation type="journal article" date="2023" name="Mol. Phylogenet. Evol.">
        <title>Genome-scale phylogeny and comparative genomics of the fungal order Sordariales.</title>
        <authorList>
            <person name="Hensen N."/>
            <person name="Bonometti L."/>
            <person name="Westerberg I."/>
            <person name="Brannstrom I.O."/>
            <person name="Guillou S."/>
            <person name="Cros-Aarteil S."/>
            <person name="Calhoun S."/>
            <person name="Haridas S."/>
            <person name="Kuo A."/>
            <person name="Mondo S."/>
            <person name="Pangilinan J."/>
            <person name="Riley R."/>
            <person name="LaButti K."/>
            <person name="Andreopoulos B."/>
            <person name="Lipzen A."/>
            <person name="Chen C."/>
            <person name="Yan M."/>
            <person name="Daum C."/>
            <person name="Ng V."/>
            <person name="Clum A."/>
            <person name="Steindorff A."/>
            <person name="Ohm R.A."/>
            <person name="Martin F."/>
            <person name="Silar P."/>
            <person name="Natvig D.O."/>
            <person name="Lalanne C."/>
            <person name="Gautier V."/>
            <person name="Ament-Velasquez S.L."/>
            <person name="Kruys A."/>
            <person name="Hutchinson M.I."/>
            <person name="Powell A.J."/>
            <person name="Barry K."/>
            <person name="Miller A.N."/>
            <person name="Grigoriev I.V."/>
            <person name="Debuchy R."/>
            <person name="Gladieux P."/>
            <person name="Hiltunen Thoren M."/>
            <person name="Johannesson H."/>
        </authorList>
    </citation>
    <scope>NUCLEOTIDE SEQUENCE</scope>
    <source>
        <strain evidence="7">CBS 118394</strain>
    </source>
</reference>
<keyword evidence="2" id="KW-0285">Flavoprotein</keyword>
<evidence type="ECO:0000256" key="1">
    <source>
        <dbReference type="ARBA" id="ARBA00009183"/>
    </source>
</evidence>
<proteinExistence type="inferred from homology"/>
<dbReference type="Gene3D" id="3.50.50.60">
    <property type="entry name" value="FAD/NAD(P)-binding domain"/>
    <property type="match status" value="2"/>
</dbReference>
<feature type="region of interest" description="Disordered" evidence="6">
    <location>
        <begin position="69"/>
        <end position="88"/>
    </location>
</feature>
<keyword evidence="8" id="KW-1185">Reference proteome</keyword>
<dbReference type="InterPro" id="IPR050346">
    <property type="entry name" value="FMO-like"/>
</dbReference>
<evidence type="ECO:0000256" key="3">
    <source>
        <dbReference type="ARBA" id="ARBA00022827"/>
    </source>
</evidence>
<evidence type="ECO:0008006" key="9">
    <source>
        <dbReference type="Google" id="ProtNLM"/>
    </source>
</evidence>
<dbReference type="GO" id="GO:0004499">
    <property type="term" value="F:N,N-dimethylaniline monooxygenase activity"/>
    <property type="evidence" value="ECO:0007669"/>
    <property type="project" value="InterPro"/>
</dbReference>
<dbReference type="PANTHER" id="PTHR23023">
    <property type="entry name" value="DIMETHYLANILINE MONOOXYGENASE"/>
    <property type="match status" value="1"/>
</dbReference>
<evidence type="ECO:0000256" key="6">
    <source>
        <dbReference type="SAM" id="MobiDB-lite"/>
    </source>
</evidence>
<accession>A0AAE0ISZ0</accession>
<dbReference type="InterPro" id="IPR020946">
    <property type="entry name" value="Flavin_mOase-like"/>
</dbReference>
<keyword evidence="3" id="KW-0274">FAD</keyword>
<protein>
    <recommendedName>
        <fullName evidence="9">Thiol-specific monooxygenase</fullName>
    </recommendedName>
</protein>
<dbReference type="GO" id="GO:0050660">
    <property type="term" value="F:flavin adenine dinucleotide binding"/>
    <property type="evidence" value="ECO:0007669"/>
    <property type="project" value="InterPro"/>
</dbReference>
<evidence type="ECO:0000256" key="2">
    <source>
        <dbReference type="ARBA" id="ARBA00022630"/>
    </source>
</evidence>
<keyword evidence="5" id="KW-0560">Oxidoreductase</keyword>
<comment type="similarity">
    <text evidence="1">Belongs to the FMO family.</text>
</comment>
<evidence type="ECO:0000313" key="8">
    <source>
        <dbReference type="Proteomes" id="UP001283341"/>
    </source>
</evidence>
<keyword evidence="4" id="KW-0521">NADP</keyword>
<evidence type="ECO:0000256" key="4">
    <source>
        <dbReference type="ARBA" id="ARBA00022857"/>
    </source>
</evidence>
<gene>
    <name evidence="7" type="ORF">B0H66DRAFT_572504</name>
</gene>
<name>A0AAE0ISZ0_9PEZI</name>
<dbReference type="SUPFAM" id="SSF51905">
    <property type="entry name" value="FAD/NAD(P)-binding domain"/>
    <property type="match status" value="2"/>
</dbReference>
<evidence type="ECO:0000256" key="5">
    <source>
        <dbReference type="ARBA" id="ARBA00023002"/>
    </source>
</evidence>
<evidence type="ECO:0000313" key="7">
    <source>
        <dbReference type="EMBL" id="KAK3330445.1"/>
    </source>
</evidence>
<dbReference type="GO" id="GO:0050661">
    <property type="term" value="F:NADP binding"/>
    <property type="evidence" value="ECO:0007669"/>
    <property type="project" value="InterPro"/>
</dbReference>
<dbReference type="InterPro" id="IPR000960">
    <property type="entry name" value="Flavin_mOase"/>
</dbReference>
<dbReference type="Pfam" id="PF13450">
    <property type="entry name" value="NAD_binding_8"/>
    <property type="match status" value="1"/>
</dbReference>
<reference evidence="7" key="2">
    <citation type="submission" date="2023-06" db="EMBL/GenBank/DDBJ databases">
        <authorList>
            <consortium name="Lawrence Berkeley National Laboratory"/>
            <person name="Haridas S."/>
            <person name="Hensen N."/>
            <person name="Bonometti L."/>
            <person name="Westerberg I."/>
            <person name="Brannstrom I.O."/>
            <person name="Guillou S."/>
            <person name="Cros-Aarteil S."/>
            <person name="Calhoun S."/>
            <person name="Kuo A."/>
            <person name="Mondo S."/>
            <person name="Pangilinan J."/>
            <person name="Riley R."/>
            <person name="Labutti K."/>
            <person name="Andreopoulos B."/>
            <person name="Lipzen A."/>
            <person name="Chen C."/>
            <person name="Yanf M."/>
            <person name="Daum C."/>
            <person name="Ng V."/>
            <person name="Clum A."/>
            <person name="Steindorff A."/>
            <person name="Ohm R."/>
            <person name="Martin F."/>
            <person name="Silar P."/>
            <person name="Natvig D."/>
            <person name="Lalanne C."/>
            <person name="Gautier V."/>
            <person name="Ament-Velasquez S.L."/>
            <person name="Kruys A."/>
            <person name="Hutchinson M.I."/>
            <person name="Powell A.J."/>
            <person name="Barry K."/>
            <person name="Miller A.N."/>
            <person name="Grigoriev I.V."/>
            <person name="Debuchy R."/>
            <person name="Gladieux P."/>
            <person name="Thoren M.H."/>
            <person name="Johannesson H."/>
        </authorList>
    </citation>
    <scope>NUCLEOTIDE SEQUENCE</scope>
    <source>
        <strain evidence="7">CBS 118394</strain>
    </source>
</reference>
<dbReference type="PIRSF" id="PIRSF000332">
    <property type="entry name" value="FMO"/>
    <property type="match status" value="1"/>
</dbReference>
<dbReference type="Pfam" id="PF00743">
    <property type="entry name" value="FMO-like"/>
    <property type="match status" value="2"/>
</dbReference>
<dbReference type="EMBL" id="JAUEDM010000001">
    <property type="protein sequence ID" value="KAK3330445.1"/>
    <property type="molecule type" value="Genomic_DNA"/>
</dbReference>
<organism evidence="7 8">
    <name type="scientific">Apodospora peruviana</name>
    <dbReference type="NCBI Taxonomy" id="516989"/>
    <lineage>
        <taxon>Eukaryota</taxon>
        <taxon>Fungi</taxon>
        <taxon>Dikarya</taxon>
        <taxon>Ascomycota</taxon>
        <taxon>Pezizomycotina</taxon>
        <taxon>Sordariomycetes</taxon>
        <taxon>Sordariomycetidae</taxon>
        <taxon>Sordariales</taxon>
        <taxon>Lasiosphaeriaceae</taxon>
        <taxon>Apodospora</taxon>
    </lineage>
</organism>
<dbReference type="Proteomes" id="UP001283341">
    <property type="component" value="Unassembled WGS sequence"/>
</dbReference>
<dbReference type="AlphaFoldDB" id="A0AAE0ISZ0"/>
<comment type="caution">
    <text evidence="7">The sequence shown here is derived from an EMBL/GenBank/DDBJ whole genome shotgun (WGS) entry which is preliminary data.</text>
</comment>
<dbReference type="InterPro" id="IPR036188">
    <property type="entry name" value="FAD/NAD-bd_sf"/>
</dbReference>